<gene>
    <name evidence="2" type="ORF">GGR46_000997</name>
</gene>
<dbReference type="Proteomes" id="UP000557392">
    <property type="component" value="Unassembled WGS sequence"/>
</dbReference>
<evidence type="ECO:0000313" key="3">
    <source>
        <dbReference type="Proteomes" id="UP000557392"/>
    </source>
</evidence>
<dbReference type="InterPro" id="IPR054732">
    <property type="entry name" value="NCAB2"/>
</dbReference>
<dbReference type="Pfam" id="PF22726">
    <property type="entry name" value="NCAB2"/>
    <property type="match status" value="1"/>
</dbReference>
<sequence>MTDRTPLDPTDRRASRRDNFSAATRTTIFKAVGGLCSYPGCGAFTFGATSDGTGILDIGTAAHICAAAEGGPRYDASMSPAERSAAGNGIWMCSDHGRAIDGDVKFYTVEKLRQWKREAELEAFMRVTRHANRALEVTRPASDGLHHAARADLEILRNLPKWPSSNVSLTLKVEGIDDPVSTKALAAVALQLGDLILTAPPGMGKTTTLFQIAESVASSNGIPLFVGLGDWAAEGAGLLASILARAAFRGVGETALRAAATEGDVVLLLDGWNELDADARKRARIELERLKGELPRLALIIATRRQALDVPLSGKRVDLLPLSEAQQLAIATTLIGDAGPALLDRAWRATGVRDLVPIPLYLTVLLSLGAGQFPETREELLRRFVQAHETDAARAEELERVAKGHHRYLLGSLAMAATRTANTSVSIADARRTVSASISVLIEDGQLAAPLDPGNLITALVDNTMLVRSGDPPGIAFQHQQFQEWFASHEVASRMMAAESDPDACKALKAEILDLPAWEEPILFAVERMARSGQAEIAACAEAVIAAFDVDPMLAAEMIYRATDKVWGLVETRVMARVGRWHVPGDADRALRFMMASARPEFRDIVWPLITAADDQMSYRALRATPRIRPALFGPDAAWRIRALPATVRAVLVSELAMDGSVEALELATEVATGDPDLDVQIQAADSLSFRLADRQLSRLFGSAPDGVFDHMVAHGFDPPQGADEAIRARLEAARQRFAAKASPLDRLRAIAFDYVHDPDLDELRALVRTVDIKSIQDVSTSLIYHAFAIHPQAVVDGLVARLRDGGSFFFRAADLLAGSSLAIEDEALVAIILEGKQRDDRAEAAASVLGPVSAGRVLDIVIEIRKQQADRSKPYDNALSDRRQALETALAHVSALSLVEAVAQRSPKASAEDLGHFAAILARHNRDEGDRARPFTVEALDVARDLALNWAERLISQEASRHDIGEVAGLMARIPDPRFLDPLGRMLDNNLRRLRDARASAHASDWQNSVAAKEAQSPLTEMYRRAFAAIVDPRTTELMLAYLDDPDFGQMAAGVLAEQWLSAHRPVMETRFGGGPDFSRVRALRREWLDNPAASTVEADAILAAAGRIQDAGADGAARALAFATIAAPIPHGGHGALFRTLIDSAPIEARARLLLNLIRSGEPVAMEDLERGIDDLFAAAQTKRWMIDEGDGWRLRDWLILLPFAEDLSRLVPIVMAIPPQQRADDRLDGLFSGLVHSPSAGAEQALFALGASLPVRKRYHGWMSAAFKLDSEYALQELIDLTAVTMDMDVRESWNVTRDLAIGLEAHPHVRARLYARLRGSEPTPGHIELALAVAQQPDVDGILLLVDLERTWRKRLIDFRALEGLVTGRVPLPEYSNSYSVVPVASPELRCRLLHETTDGGPNDPAAAALEYIDHLRDEHGRAIEEPRHPDLGSRKPWPILARDVEGEVFPT</sequence>
<dbReference type="Gene3D" id="3.40.50.300">
    <property type="entry name" value="P-loop containing nucleotide triphosphate hydrolases"/>
    <property type="match status" value="1"/>
</dbReference>
<feature type="domain" description="NACHT C-terminal Alpha/Beta 2" evidence="1">
    <location>
        <begin position="1366"/>
        <end position="1443"/>
    </location>
</feature>
<evidence type="ECO:0000313" key="2">
    <source>
        <dbReference type="EMBL" id="MBB4097464.1"/>
    </source>
</evidence>
<organism evidence="2 3">
    <name type="scientific">Sphingomonas kyeonggiensis</name>
    <dbReference type="NCBI Taxonomy" id="1268553"/>
    <lineage>
        <taxon>Bacteria</taxon>
        <taxon>Pseudomonadati</taxon>
        <taxon>Pseudomonadota</taxon>
        <taxon>Alphaproteobacteria</taxon>
        <taxon>Sphingomonadales</taxon>
        <taxon>Sphingomonadaceae</taxon>
        <taxon>Sphingomonas</taxon>
    </lineage>
</organism>
<dbReference type="InterPro" id="IPR027417">
    <property type="entry name" value="P-loop_NTPase"/>
</dbReference>
<dbReference type="SUPFAM" id="SSF52540">
    <property type="entry name" value="P-loop containing nucleoside triphosphate hydrolases"/>
    <property type="match status" value="1"/>
</dbReference>
<protein>
    <recommendedName>
        <fullName evidence="1">NACHT C-terminal Alpha/Beta 2 domain-containing protein</fullName>
    </recommendedName>
</protein>
<accession>A0A7W6NWG5</accession>
<dbReference type="EMBL" id="JACIEH010000001">
    <property type="protein sequence ID" value="MBB4097464.1"/>
    <property type="molecule type" value="Genomic_DNA"/>
</dbReference>
<evidence type="ECO:0000259" key="1">
    <source>
        <dbReference type="Pfam" id="PF22726"/>
    </source>
</evidence>
<name>A0A7W6NWG5_9SPHN</name>
<proteinExistence type="predicted"/>
<keyword evidence="3" id="KW-1185">Reference proteome</keyword>
<reference evidence="2 3" key="1">
    <citation type="submission" date="2020-08" db="EMBL/GenBank/DDBJ databases">
        <title>Genomic Encyclopedia of Type Strains, Phase IV (KMG-IV): sequencing the most valuable type-strain genomes for metagenomic binning, comparative biology and taxonomic classification.</title>
        <authorList>
            <person name="Goeker M."/>
        </authorList>
    </citation>
    <scope>NUCLEOTIDE SEQUENCE [LARGE SCALE GENOMIC DNA]</scope>
    <source>
        <strain evidence="2 3">DSM 101806</strain>
    </source>
</reference>
<dbReference type="RefSeq" id="WP_183995119.1">
    <property type="nucleotide sequence ID" value="NZ_JACIEH010000001.1"/>
</dbReference>
<comment type="caution">
    <text evidence="2">The sequence shown here is derived from an EMBL/GenBank/DDBJ whole genome shotgun (WGS) entry which is preliminary data.</text>
</comment>